<dbReference type="Gene3D" id="3.40.50.1820">
    <property type="entry name" value="alpha/beta hydrolase"/>
    <property type="match status" value="1"/>
</dbReference>
<evidence type="ECO:0000259" key="2">
    <source>
        <dbReference type="Pfam" id="PF03959"/>
    </source>
</evidence>
<dbReference type="PANTHER" id="PTHR48070">
    <property type="entry name" value="ESTERASE OVCA2"/>
    <property type="match status" value="1"/>
</dbReference>
<sequence>MDLRLTEAGYECVFLHAPHVLPMTSTILIDGREVQITNGDREDARAWFLYSDTDYADASMALKEIPMPYVGLETSIAQVHDFLKTEIDDECFVLGFSQGATFCHILSILAHAAKLSDDTNSTISPFANISKAILVSGFSSMHKNALADCMRDAMKKGVQIQSLHIFGEGVTSVPKHFSEDLAECFVNAEIHIHDKGHFIPHNKTLLYRVLEFLES</sequence>
<dbReference type="Proteomes" id="UP001516023">
    <property type="component" value="Unassembled WGS sequence"/>
</dbReference>
<evidence type="ECO:0000313" key="3">
    <source>
        <dbReference type="EMBL" id="KAL3792822.1"/>
    </source>
</evidence>
<name>A0ABD3PXQ9_9STRA</name>
<keyword evidence="4" id="KW-1185">Reference proteome</keyword>
<organism evidence="3 4">
    <name type="scientific">Cyclotella cryptica</name>
    <dbReference type="NCBI Taxonomy" id="29204"/>
    <lineage>
        <taxon>Eukaryota</taxon>
        <taxon>Sar</taxon>
        <taxon>Stramenopiles</taxon>
        <taxon>Ochrophyta</taxon>
        <taxon>Bacillariophyta</taxon>
        <taxon>Coscinodiscophyceae</taxon>
        <taxon>Thalassiosirophycidae</taxon>
        <taxon>Stephanodiscales</taxon>
        <taxon>Stephanodiscaceae</taxon>
        <taxon>Cyclotella</taxon>
    </lineage>
</organism>
<dbReference type="InterPro" id="IPR029058">
    <property type="entry name" value="AB_hydrolase_fold"/>
</dbReference>
<dbReference type="EMBL" id="JABMIG020000098">
    <property type="protein sequence ID" value="KAL3792822.1"/>
    <property type="molecule type" value="Genomic_DNA"/>
</dbReference>
<dbReference type="InterPro" id="IPR005645">
    <property type="entry name" value="FSH-like_dom"/>
</dbReference>
<dbReference type="PANTHER" id="PTHR48070:SF6">
    <property type="entry name" value="ESTERASE OVCA2"/>
    <property type="match status" value="1"/>
</dbReference>
<comment type="caution">
    <text evidence="3">The sequence shown here is derived from an EMBL/GenBank/DDBJ whole genome shotgun (WGS) entry which is preliminary data.</text>
</comment>
<gene>
    <name evidence="3" type="ORF">HJC23_002629</name>
</gene>
<accession>A0ABD3PXQ9</accession>
<evidence type="ECO:0000313" key="4">
    <source>
        <dbReference type="Proteomes" id="UP001516023"/>
    </source>
</evidence>
<reference evidence="3 4" key="1">
    <citation type="journal article" date="2020" name="G3 (Bethesda)">
        <title>Improved Reference Genome for Cyclotella cryptica CCMP332, a Model for Cell Wall Morphogenesis, Salinity Adaptation, and Lipid Production in Diatoms (Bacillariophyta).</title>
        <authorList>
            <person name="Roberts W.R."/>
            <person name="Downey K.M."/>
            <person name="Ruck E.C."/>
            <person name="Traller J.C."/>
            <person name="Alverson A.J."/>
        </authorList>
    </citation>
    <scope>NUCLEOTIDE SEQUENCE [LARGE SCALE GENOMIC DNA]</scope>
    <source>
        <strain evidence="3 4">CCMP332</strain>
    </source>
</reference>
<protein>
    <recommendedName>
        <fullName evidence="2">Serine hydrolase domain-containing protein</fullName>
    </recommendedName>
</protein>
<dbReference type="InterPro" id="IPR050593">
    <property type="entry name" value="LovG"/>
</dbReference>
<dbReference type="AlphaFoldDB" id="A0ABD3PXQ9"/>
<keyword evidence="1" id="KW-0378">Hydrolase</keyword>
<dbReference type="GO" id="GO:0016787">
    <property type="term" value="F:hydrolase activity"/>
    <property type="evidence" value="ECO:0007669"/>
    <property type="project" value="UniProtKB-KW"/>
</dbReference>
<feature type="domain" description="Serine hydrolase" evidence="2">
    <location>
        <begin position="5"/>
        <end position="204"/>
    </location>
</feature>
<proteinExistence type="predicted"/>
<evidence type="ECO:0000256" key="1">
    <source>
        <dbReference type="ARBA" id="ARBA00022801"/>
    </source>
</evidence>
<dbReference type="Pfam" id="PF03959">
    <property type="entry name" value="FSH1"/>
    <property type="match status" value="1"/>
</dbReference>
<dbReference type="SUPFAM" id="SSF53474">
    <property type="entry name" value="alpha/beta-Hydrolases"/>
    <property type="match status" value="1"/>
</dbReference>